<keyword evidence="5" id="KW-0997">Cell inner membrane</keyword>
<keyword evidence="6" id="KW-0812">Transmembrane</keyword>
<dbReference type="SUPFAM" id="SSF103054">
    <property type="entry name" value="General secretion pathway protein M, EpsM"/>
    <property type="match status" value="1"/>
</dbReference>
<dbReference type="InterPro" id="IPR023229">
    <property type="entry name" value="T2SS_M_periplasmic_sf"/>
</dbReference>
<dbReference type="Proteomes" id="UP000295530">
    <property type="component" value="Unassembled WGS sequence"/>
</dbReference>
<evidence type="ECO:0000313" key="10">
    <source>
        <dbReference type="EMBL" id="TDN48558.1"/>
    </source>
</evidence>
<dbReference type="RefSeq" id="WP_133462412.1">
    <property type="nucleotide sequence ID" value="NZ_SNVX01000026.1"/>
</dbReference>
<dbReference type="AlphaFoldDB" id="A0A4R6DW47"/>
<name>A0A4R6DW47_SCAGO</name>
<evidence type="ECO:0000256" key="9">
    <source>
        <dbReference type="ARBA" id="ARBA00023136"/>
    </source>
</evidence>
<gene>
    <name evidence="10" type="ORF">EC847_1265</name>
</gene>
<comment type="caution">
    <text evidence="10">The sequence shown here is derived from an EMBL/GenBank/DDBJ whole genome shotgun (WGS) entry which is preliminary data.</text>
</comment>
<reference evidence="10 11" key="1">
    <citation type="submission" date="2019-03" db="EMBL/GenBank/DDBJ databases">
        <title>Genomic analyses of the natural microbiome of Caenorhabditis elegans.</title>
        <authorList>
            <person name="Samuel B."/>
        </authorList>
    </citation>
    <scope>NUCLEOTIDE SEQUENCE [LARGE SCALE GENOMIC DNA]</scope>
    <source>
        <strain evidence="10 11">BIGb0156</strain>
    </source>
</reference>
<evidence type="ECO:0000256" key="3">
    <source>
        <dbReference type="ARBA" id="ARBA00022448"/>
    </source>
</evidence>
<evidence type="ECO:0000256" key="1">
    <source>
        <dbReference type="ARBA" id="ARBA00004377"/>
    </source>
</evidence>
<protein>
    <submittedName>
        <fullName evidence="10">Type II secretory pathway component PulM</fullName>
    </submittedName>
</protein>
<dbReference type="InterPro" id="IPR007690">
    <property type="entry name" value="T2SS_GspM"/>
</dbReference>
<evidence type="ECO:0000256" key="5">
    <source>
        <dbReference type="ARBA" id="ARBA00022519"/>
    </source>
</evidence>
<dbReference type="Gene3D" id="3.30.1360.100">
    <property type="entry name" value="General secretion pathway protein M, EpsM"/>
    <property type="match status" value="1"/>
</dbReference>
<accession>A0A4R6DW47</accession>
<comment type="subcellular location">
    <subcellularLocation>
        <location evidence="1">Cell inner membrane</location>
        <topology evidence="1">Single-pass membrane protein</topology>
    </subcellularLocation>
</comment>
<evidence type="ECO:0000256" key="2">
    <source>
        <dbReference type="ARBA" id="ARBA00010637"/>
    </source>
</evidence>
<proteinExistence type="inferred from homology"/>
<dbReference type="EMBL" id="SNVX01000026">
    <property type="protein sequence ID" value="TDN48558.1"/>
    <property type="molecule type" value="Genomic_DNA"/>
</dbReference>
<dbReference type="Pfam" id="PF04612">
    <property type="entry name" value="T2SSM"/>
    <property type="match status" value="1"/>
</dbReference>
<sequence>MNIWWQGKTRRERVFILLLAGICLMASIIYGVVTPLNNGIARLAGENTRLAEEIEWLNNAAHRKGIVPVNPTTITMEQRLASTAKQKGIQYKSQKTDPQTLSVSLAPLPANTLFAWLQALQQSGLQVTHLDFSAQPSAKNSVKVITLTLREVKANG</sequence>
<keyword evidence="4" id="KW-1003">Cell membrane</keyword>
<dbReference type="GO" id="GO:0015628">
    <property type="term" value="P:protein secretion by the type II secretion system"/>
    <property type="evidence" value="ECO:0007669"/>
    <property type="project" value="InterPro"/>
</dbReference>
<evidence type="ECO:0000256" key="7">
    <source>
        <dbReference type="ARBA" id="ARBA00022927"/>
    </source>
</evidence>
<keyword evidence="3" id="KW-0813">Transport</keyword>
<comment type="similarity">
    <text evidence="2">Belongs to the GSP M family.</text>
</comment>
<keyword evidence="9" id="KW-0472">Membrane</keyword>
<evidence type="ECO:0000256" key="4">
    <source>
        <dbReference type="ARBA" id="ARBA00022475"/>
    </source>
</evidence>
<dbReference type="OrthoDB" id="6625928at2"/>
<dbReference type="GO" id="GO:0015627">
    <property type="term" value="C:type II protein secretion system complex"/>
    <property type="evidence" value="ECO:0007669"/>
    <property type="project" value="InterPro"/>
</dbReference>
<keyword evidence="8" id="KW-1133">Transmembrane helix</keyword>
<dbReference type="GO" id="GO:0005886">
    <property type="term" value="C:plasma membrane"/>
    <property type="evidence" value="ECO:0007669"/>
    <property type="project" value="UniProtKB-SubCell"/>
</dbReference>
<keyword evidence="7" id="KW-0653">Protein transport</keyword>
<organism evidence="10 11">
    <name type="scientific">Scandinavium goeteborgense</name>
    <dbReference type="NCBI Taxonomy" id="1851514"/>
    <lineage>
        <taxon>Bacteria</taxon>
        <taxon>Pseudomonadati</taxon>
        <taxon>Pseudomonadota</taxon>
        <taxon>Gammaproteobacteria</taxon>
        <taxon>Enterobacterales</taxon>
        <taxon>Enterobacteriaceae</taxon>
        <taxon>Scandinavium</taxon>
    </lineage>
</organism>
<evidence type="ECO:0000256" key="6">
    <source>
        <dbReference type="ARBA" id="ARBA00022692"/>
    </source>
</evidence>
<evidence type="ECO:0000313" key="11">
    <source>
        <dbReference type="Proteomes" id="UP000295530"/>
    </source>
</evidence>
<keyword evidence="11" id="KW-1185">Reference proteome</keyword>
<evidence type="ECO:0000256" key="8">
    <source>
        <dbReference type="ARBA" id="ARBA00022989"/>
    </source>
</evidence>